<proteinExistence type="predicted"/>
<reference evidence="1 2" key="1">
    <citation type="submission" date="2018-10" db="EMBL/GenBank/DDBJ databases">
        <title>Genomic Encyclopedia of Archaeal and Bacterial Type Strains, Phase II (KMG-II): from individual species to whole genera.</title>
        <authorList>
            <person name="Goeker M."/>
        </authorList>
    </citation>
    <scope>NUCLEOTIDE SEQUENCE [LARGE SCALE GENOMIC DNA]</scope>
    <source>
        <strain evidence="1 2">DSM 14954</strain>
    </source>
</reference>
<gene>
    <name evidence="1" type="ORF">C8N24_0666</name>
</gene>
<dbReference type="Proteomes" id="UP000278962">
    <property type="component" value="Unassembled WGS sequence"/>
</dbReference>
<dbReference type="RefSeq" id="WP_121247964.1">
    <property type="nucleotide sequence ID" value="NZ_RBIL01000001.1"/>
</dbReference>
<dbReference type="EMBL" id="RBIL01000001">
    <property type="protein sequence ID" value="RKQ90851.1"/>
    <property type="molecule type" value="Genomic_DNA"/>
</dbReference>
<comment type="caution">
    <text evidence="1">The sequence shown here is derived from an EMBL/GenBank/DDBJ whole genome shotgun (WGS) entry which is preliminary data.</text>
</comment>
<keyword evidence="2" id="KW-1185">Reference proteome</keyword>
<accession>A0A660LDP1</accession>
<dbReference type="OrthoDB" id="9835350at2"/>
<evidence type="ECO:0000313" key="1">
    <source>
        <dbReference type="EMBL" id="RKQ90851.1"/>
    </source>
</evidence>
<name>A0A660LDP1_9ACTN</name>
<evidence type="ECO:0000313" key="2">
    <source>
        <dbReference type="Proteomes" id="UP000278962"/>
    </source>
</evidence>
<sequence length="173" mass="19454">MRSRTTDHFTRRRNVLLAQHHRDQGWSIAQIAHLLNRAPATIRGYLHDPTGTKAKARKAGYAGICHKCGAPTSGADGKGRAAQHCQRCKPQSRPRWTRETVRGAHRFWRERFGFPASSVDWSGTHARRRGGDALSRYQSARWPSQSVIRRLYGTPAAAVADAFPPEHDEHARS</sequence>
<organism evidence="1 2">
    <name type="scientific">Solirubrobacter pauli</name>
    <dbReference type="NCBI Taxonomy" id="166793"/>
    <lineage>
        <taxon>Bacteria</taxon>
        <taxon>Bacillati</taxon>
        <taxon>Actinomycetota</taxon>
        <taxon>Thermoleophilia</taxon>
        <taxon>Solirubrobacterales</taxon>
        <taxon>Solirubrobacteraceae</taxon>
        <taxon>Solirubrobacter</taxon>
    </lineage>
</organism>
<protein>
    <submittedName>
        <fullName evidence="1">Uncharacterized protein</fullName>
    </submittedName>
</protein>
<dbReference type="AlphaFoldDB" id="A0A660LDP1"/>